<evidence type="ECO:0000313" key="1">
    <source>
        <dbReference type="EMBL" id="CAB4619989.1"/>
    </source>
</evidence>
<proteinExistence type="predicted"/>
<gene>
    <name evidence="1" type="ORF">UFOPK1835_01701</name>
</gene>
<dbReference type="AlphaFoldDB" id="A0A6J6I7S2"/>
<sequence>MISRRIDHEKVSRMHEVHESLGRSCKYRFRDPVTDDSFVSPNVLDKLLASANAFLINDFSPASELPWRLNDDSFVHGELNEPGEGLFKVVIDQIADLLSNSLPAF</sequence>
<protein>
    <submittedName>
        <fullName evidence="1">Unannotated protein</fullName>
    </submittedName>
</protein>
<organism evidence="1">
    <name type="scientific">freshwater metagenome</name>
    <dbReference type="NCBI Taxonomy" id="449393"/>
    <lineage>
        <taxon>unclassified sequences</taxon>
        <taxon>metagenomes</taxon>
        <taxon>ecological metagenomes</taxon>
    </lineage>
</organism>
<accession>A0A6J6I7S2</accession>
<name>A0A6J6I7S2_9ZZZZ</name>
<dbReference type="EMBL" id="CAEZUP010000093">
    <property type="protein sequence ID" value="CAB4619989.1"/>
    <property type="molecule type" value="Genomic_DNA"/>
</dbReference>
<reference evidence="1" key="1">
    <citation type="submission" date="2020-05" db="EMBL/GenBank/DDBJ databases">
        <authorList>
            <person name="Chiriac C."/>
            <person name="Salcher M."/>
            <person name="Ghai R."/>
            <person name="Kavagutti S V."/>
        </authorList>
    </citation>
    <scope>NUCLEOTIDE SEQUENCE</scope>
</reference>